<dbReference type="Pfam" id="PF14078">
    <property type="entry name" value="DUF4259"/>
    <property type="match status" value="1"/>
</dbReference>
<organism evidence="1 2">
    <name type="scientific">Acaryochloris marina (strain MBIC 11017)</name>
    <dbReference type="NCBI Taxonomy" id="329726"/>
    <lineage>
        <taxon>Bacteria</taxon>
        <taxon>Bacillati</taxon>
        <taxon>Cyanobacteriota</taxon>
        <taxon>Cyanophyceae</taxon>
        <taxon>Acaryochloridales</taxon>
        <taxon>Acaryochloridaceae</taxon>
        <taxon>Acaryochloris</taxon>
    </lineage>
</organism>
<dbReference type="HOGENOM" id="CLU_128239_1_0_3"/>
<keyword evidence="2" id="KW-1185">Reference proteome</keyword>
<protein>
    <recommendedName>
        <fullName evidence="3">DUF4259 domain-containing protein</fullName>
    </recommendedName>
</protein>
<geneLocation type="plasmid" evidence="1 2">
    <name>pREB3</name>
</geneLocation>
<dbReference type="AlphaFoldDB" id="A8ZN85"/>
<dbReference type="InterPro" id="IPR025355">
    <property type="entry name" value="DUF4259"/>
</dbReference>
<dbReference type="Proteomes" id="UP000000268">
    <property type="component" value="Plasmid pREB3"/>
</dbReference>
<dbReference type="KEGG" id="amr:AM1_C0357"/>
<name>A8ZN85_ACAM1</name>
<evidence type="ECO:0000313" key="2">
    <source>
        <dbReference type="Proteomes" id="UP000000268"/>
    </source>
</evidence>
<evidence type="ECO:0000313" key="1">
    <source>
        <dbReference type="EMBL" id="ABW32284.1"/>
    </source>
</evidence>
<sequence length="134" mass="14409">MTMGASGVGSFDNDDAMDWVAELKGYADDSPIVDALNTVIDQADDYLEAPECFNAIAAAEVVAAQSGNPHEDCPEEIEVWVEGHPAPSATRVAQARQALEVILAESELKGLWKDSGGLDEWQGAMEELLSRLPY</sequence>
<evidence type="ECO:0008006" key="3">
    <source>
        <dbReference type="Google" id="ProtNLM"/>
    </source>
</evidence>
<gene>
    <name evidence="1" type="ordered locus">AM1_C0357</name>
</gene>
<keyword evidence="1" id="KW-0614">Plasmid</keyword>
<proteinExistence type="predicted"/>
<dbReference type="EMBL" id="CP000840">
    <property type="protein sequence ID" value="ABW32284.1"/>
    <property type="molecule type" value="Genomic_DNA"/>
</dbReference>
<reference evidence="1 2" key="1">
    <citation type="journal article" date="2008" name="Proc. Natl. Acad. Sci. U.S.A.">
        <title>Niche adaptation and genome expansion in the chlorophyll d-producing cyanobacterium Acaryochloris marina.</title>
        <authorList>
            <person name="Swingley W.D."/>
            <person name="Chen M."/>
            <person name="Cheung P.C."/>
            <person name="Conrad A.L."/>
            <person name="Dejesa L.C."/>
            <person name="Hao J."/>
            <person name="Honchak B.M."/>
            <person name="Karbach L.E."/>
            <person name="Kurdoglu A."/>
            <person name="Lahiri S."/>
            <person name="Mastrian S.D."/>
            <person name="Miyashita H."/>
            <person name="Page L."/>
            <person name="Ramakrishna P."/>
            <person name="Satoh S."/>
            <person name="Sattley W.M."/>
            <person name="Shimada Y."/>
            <person name="Taylor H.L."/>
            <person name="Tomo T."/>
            <person name="Tsuchiya T."/>
            <person name="Wang Z.T."/>
            <person name="Raymond J."/>
            <person name="Mimuro M."/>
            <person name="Blankenship R.E."/>
            <person name="Touchman J.W."/>
        </authorList>
    </citation>
    <scope>NUCLEOTIDE SEQUENCE [LARGE SCALE GENOMIC DNA]</scope>
    <source>
        <strain evidence="2">MBIC 11017</strain>
        <plasmid evidence="2">Plasmid pREB3</plasmid>
    </source>
</reference>
<accession>A8ZN85</accession>